<feature type="domain" description="HTH myb-type" evidence="8">
    <location>
        <begin position="63"/>
        <end position="114"/>
    </location>
</feature>
<protein>
    <submittedName>
        <fullName evidence="9">Uncharacterized protein</fullName>
    </submittedName>
</protein>
<accession>A0A660KTA6</accession>
<feature type="domain" description="Myb-like" evidence="7">
    <location>
        <begin position="6"/>
        <end position="58"/>
    </location>
</feature>
<dbReference type="GO" id="GO:0003677">
    <property type="term" value="F:DNA binding"/>
    <property type="evidence" value="ECO:0007669"/>
    <property type="project" value="UniProtKB-KW"/>
</dbReference>
<dbReference type="OrthoDB" id="2143914at2759"/>
<evidence type="ECO:0000256" key="1">
    <source>
        <dbReference type="ARBA" id="ARBA00004123"/>
    </source>
</evidence>
<evidence type="ECO:0000256" key="3">
    <source>
        <dbReference type="ARBA" id="ARBA00023015"/>
    </source>
</evidence>
<evidence type="ECO:0000313" key="10">
    <source>
        <dbReference type="Proteomes" id="UP000327013"/>
    </source>
</evidence>
<dbReference type="SUPFAM" id="SSF46689">
    <property type="entry name" value="Homeodomain-like"/>
    <property type="match status" value="1"/>
</dbReference>
<proteinExistence type="predicted"/>
<evidence type="ECO:0000313" key="9">
    <source>
        <dbReference type="EMBL" id="KAE8038608.1"/>
    </source>
</evidence>
<keyword evidence="2" id="KW-0677">Repeat</keyword>
<dbReference type="Proteomes" id="UP000327013">
    <property type="component" value="Chromosome 4"/>
</dbReference>
<dbReference type="AlphaFoldDB" id="A0A660KTA6"/>
<dbReference type="InterPro" id="IPR017930">
    <property type="entry name" value="Myb_dom"/>
</dbReference>
<dbReference type="PANTHER" id="PTHR47996:SF3">
    <property type="entry name" value="TRANSCRIPTION FACTOR DUO1"/>
    <property type="match status" value="1"/>
</dbReference>
<sequence length="310" mass="34923">MEGKRDDGIRKGPWKAEEDEVLLNHVKKYGPRDWSSIRSKGLLQRTGKSCRLRWVNKLRPNLKNGCKFSLEEERVVIELQGQFGNKWARIATYLPGRTDNDVKNFWSSRQKRLARILQNSGAPSKSQKNKRVVQSYHGCCQGSDSRLALEAPKFSSSSEESSARAQSCSSSCIENSDMIKMVPLPDLVNPRLLTFETNFIHQEFSPAEKNPSYIESQPQIPFSQQPELTFSPESQELLARLEDPSIFEMFGPLDTCGLGNGADQLFELVGSCRTGANETIDSSITPDSFFDDFPTDVFDHIEPPPSPSER</sequence>
<evidence type="ECO:0000259" key="8">
    <source>
        <dbReference type="PROSITE" id="PS51294"/>
    </source>
</evidence>
<feature type="domain" description="HTH myb-type" evidence="8">
    <location>
        <begin position="6"/>
        <end position="62"/>
    </location>
</feature>
<name>A0A660KTA6_9ROSI</name>
<feature type="domain" description="Myb-like" evidence="7">
    <location>
        <begin position="67"/>
        <end position="110"/>
    </location>
</feature>
<keyword evidence="4" id="KW-0238">DNA-binding</keyword>
<dbReference type="PROSITE" id="PS50090">
    <property type="entry name" value="MYB_LIKE"/>
    <property type="match status" value="2"/>
</dbReference>
<keyword evidence="6" id="KW-0539">Nucleus</keyword>
<keyword evidence="10" id="KW-1185">Reference proteome</keyword>
<dbReference type="SMART" id="SM00717">
    <property type="entry name" value="SANT"/>
    <property type="match status" value="2"/>
</dbReference>
<dbReference type="InterPro" id="IPR053106">
    <property type="entry name" value="Plant_Male-Germline_Reg_TFs"/>
</dbReference>
<keyword evidence="5" id="KW-0804">Transcription</keyword>
<dbReference type="Gene3D" id="1.10.10.60">
    <property type="entry name" value="Homeodomain-like"/>
    <property type="match status" value="2"/>
</dbReference>
<dbReference type="InterPro" id="IPR009057">
    <property type="entry name" value="Homeodomain-like_sf"/>
</dbReference>
<evidence type="ECO:0000256" key="2">
    <source>
        <dbReference type="ARBA" id="ARBA00022737"/>
    </source>
</evidence>
<keyword evidence="3" id="KW-0805">Transcription regulation</keyword>
<evidence type="ECO:0000256" key="4">
    <source>
        <dbReference type="ARBA" id="ARBA00023125"/>
    </source>
</evidence>
<evidence type="ECO:0000256" key="5">
    <source>
        <dbReference type="ARBA" id="ARBA00023163"/>
    </source>
</evidence>
<gene>
    <name evidence="9" type="ORF">FH972_011102</name>
</gene>
<dbReference type="CDD" id="cd00167">
    <property type="entry name" value="SANT"/>
    <property type="match status" value="2"/>
</dbReference>
<dbReference type="EMBL" id="CM017324">
    <property type="protein sequence ID" value="KAE8038608.1"/>
    <property type="molecule type" value="Genomic_DNA"/>
</dbReference>
<comment type="subcellular location">
    <subcellularLocation>
        <location evidence="1">Nucleus</location>
    </subcellularLocation>
</comment>
<dbReference type="InterPro" id="IPR001005">
    <property type="entry name" value="SANT/Myb"/>
</dbReference>
<dbReference type="Pfam" id="PF00249">
    <property type="entry name" value="Myb_DNA-binding"/>
    <property type="match status" value="2"/>
</dbReference>
<organism evidence="9 10">
    <name type="scientific">Carpinus fangiana</name>
    <dbReference type="NCBI Taxonomy" id="176857"/>
    <lineage>
        <taxon>Eukaryota</taxon>
        <taxon>Viridiplantae</taxon>
        <taxon>Streptophyta</taxon>
        <taxon>Embryophyta</taxon>
        <taxon>Tracheophyta</taxon>
        <taxon>Spermatophyta</taxon>
        <taxon>Magnoliopsida</taxon>
        <taxon>eudicotyledons</taxon>
        <taxon>Gunneridae</taxon>
        <taxon>Pentapetalae</taxon>
        <taxon>rosids</taxon>
        <taxon>fabids</taxon>
        <taxon>Fagales</taxon>
        <taxon>Betulaceae</taxon>
        <taxon>Carpinus</taxon>
    </lineage>
</organism>
<dbReference type="FunFam" id="1.10.10.60:FF:000060">
    <property type="entry name" value="MYB transcription factor"/>
    <property type="match status" value="1"/>
</dbReference>
<dbReference type="FunFam" id="1.10.10.60:FF:000351">
    <property type="entry name" value="Transcription factor GAMYB"/>
    <property type="match status" value="1"/>
</dbReference>
<evidence type="ECO:0000256" key="6">
    <source>
        <dbReference type="ARBA" id="ARBA00023242"/>
    </source>
</evidence>
<dbReference type="PANTHER" id="PTHR47996">
    <property type="entry name" value="TRANSCRIPTION FACTOR DUO1"/>
    <property type="match status" value="1"/>
</dbReference>
<evidence type="ECO:0000259" key="7">
    <source>
        <dbReference type="PROSITE" id="PS50090"/>
    </source>
</evidence>
<dbReference type="PROSITE" id="PS51294">
    <property type="entry name" value="HTH_MYB"/>
    <property type="match status" value="2"/>
</dbReference>
<dbReference type="GO" id="GO:0005634">
    <property type="term" value="C:nucleus"/>
    <property type="evidence" value="ECO:0007669"/>
    <property type="project" value="UniProtKB-SubCell"/>
</dbReference>
<reference evidence="9 10" key="1">
    <citation type="submission" date="2019-06" db="EMBL/GenBank/DDBJ databases">
        <title>A chromosomal-level reference genome of Carpinus fangiana (Coryloideae, Betulaceae).</title>
        <authorList>
            <person name="Yang X."/>
            <person name="Wang Z."/>
            <person name="Zhang L."/>
            <person name="Hao G."/>
            <person name="Liu J."/>
            <person name="Yang Y."/>
        </authorList>
    </citation>
    <scope>NUCLEOTIDE SEQUENCE [LARGE SCALE GENOMIC DNA]</scope>
    <source>
        <strain evidence="9">Cfa_2016G</strain>
        <tissue evidence="9">Leaf</tissue>
    </source>
</reference>